<protein>
    <submittedName>
        <fullName evidence="2">Uu.00g106740.m01.CDS01</fullName>
    </submittedName>
</protein>
<evidence type="ECO:0000313" key="2">
    <source>
        <dbReference type="EMBL" id="CAJ2503280.1"/>
    </source>
</evidence>
<evidence type="ECO:0000313" key="3">
    <source>
        <dbReference type="Proteomes" id="UP001295740"/>
    </source>
</evidence>
<comment type="caution">
    <text evidence="2">The sequence shown here is derived from an EMBL/GenBank/DDBJ whole genome shotgun (WGS) entry which is preliminary data.</text>
</comment>
<proteinExistence type="predicted"/>
<keyword evidence="3" id="KW-1185">Reference proteome</keyword>
<dbReference type="InterPro" id="IPR011990">
    <property type="entry name" value="TPR-like_helical_dom_sf"/>
</dbReference>
<evidence type="ECO:0000256" key="1">
    <source>
        <dbReference type="SAM" id="MobiDB-lite"/>
    </source>
</evidence>
<feature type="compositionally biased region" description="Basic residues" evidence="1">
    <location>
        <begin position="124"/>
        <end position="134"/>
    </location>
</feature>
<name>A0AAI8VE99_9PEZI</name>
<sequence>MSLGIKSLWRAHLYTPRVKELSLISRESRHLLPFGQPYTRRWLSVTKVPAGGPSRPPLEKFALIKGDEAAVMDGRLVTSTSPSSLRRTMLRRVIRQRSELGPIESAIIKQPVRYPSRRASIQSQRKHRRSATRQHLHDQAHEANSRPPNDWQTTLQFMLRHTPKSGEILDFKVVIGRGAAAKAREALWGLDTNVWQIQQKNHCVIRLEEADLHDGSLIFSLSGPELSVRTSLLDIVRAVGKLTAVRVLDQKLRLSLSDILKGSGDSQGPVNLLGDGDGEDAVDDMTMTVHKDSVERPVRLVQPSRYRPYELTRRADDITPPAQWTKRSFEKYVAALVYGQLPTHLAQPLYPTAPDHQTTVVSLLVDVFTSEHSRSSMSVSALKIASRFIQARGPAFRSAARDIFQQAELLKLPLDAEVFAIFLVGASRFGDLDGFNSVLRLMVRRHFSPQGHAWLAFLGMIHDPEIKHHVMQMMRAKGLGRFPSIRSAMARQESVVDLEHSIPADFDVRRYIQQQDEKYGPLWLDTVTLNKMIHAFGSHGKLGVSNALLDFVYESGRVRLDACTLNTMITHSMPIPQKIAAVHTILSRWPRLEPDSVTYHQLFRVAWHQRLPNMLRVIWRYAVLAKSTTSKMRYALTTLLRQERDLSAKRALLKAWEDVIFGRAELAALRLSDPDRISATQMMSRYLDEAGTMMPSVDLAIKLNEAYFMDKRIHRHIKDGTVMTSSMRESLSVDIPLAVKRVASSSKTVRRVASLSHNVRRIDSSSKTVRLLPGGPWAPTDARDDNGPPSLDEPPADRDFPLVFIDALQEK</sequence>
<dbReference type="AlphaFoldDB" id="A0AAI8VE99"/>
<accession>A0AAI8VE99</accession>
<feature type="region of interest" description="Disordered" evidence="1">
    <location>
        <begin position="116"/>
        <end position="150"/>
    </location>
</feature>
<gene>
    <name evidence="2" type="ORF">KHLLAP_LOCUS3748</name>
</gene>
<feature type="region of interest" description="Disordered" evidence="1">
    <location>
        <begin position="770"/>
        <end position="799"/>
    </location>
</feature>
<dbReference type="Gene3D" id="1.25.40.10">
    <property type="entry name" value="Tetratricopeptide repeat domain"/>
    <property type="match status" value="1"/>
</dbReference>
<reference evidence="2" key="1">
    <citation type="submission" date="2023-10" db="EMBL/GenBank/DDBJ databases">
        <authorList>
            <person name="Hackl T."/>
        </authorList>
    </citation>
    <scope>NUCLEOTIDE SEQUENCE</scope>
</reference>
<organism evidence="2 3">
    <name type="scientific">Anthostomella pinea</name>
    <dbReference type="NCBI Taxonomy" id="933095"/>
    <lineage>
        <taxon>Eukaryota</taxon>
        <taxon>Fungi</taxon>
        <taxon>Dikarya</taxon>
        <taxon>Ascomycota</taxon>
        <taxon>Pezizomycotina</taxon>
        <taxon>Sordariomycetes</taxon>
        <taxon>Xylariomycetidae</taxon>
        <taxon>Xylariales</taxon>
        <taxon>Xylariaceae</taxon>
        <taxon>Anthostomella</taxon>
    </lineage>
</organism>
<dbReference type="Proteomes" id="UP001295740">
    <property type="component" value="Unassembled WGS sequence"/>
</dbReference>
<dbReference type="EMBL" id="CAUWAG010000004">
    <property type="protein sequence ID" value="CAJ2503280.1"/>
    <property type="molecule type" value="Genomic_DNA"/>
</dbReference>
<feature type="compositionally biased region" description="Basic and acidic residues" evidence="1">
    <location>
        <begin position="135"/>
        <end position="144"/>
    </location>
</feature>